<keyword evidence="4" id="KW-0479">Metal-binding</keyword>
<keyword evidence="10" id="KW-1185">Reference proteome</keyword>
<dbReference type="CDD" id="cd07938">
    <property type="entry name" value="DRE_TIM_HMGL"/>
    <property type="match status" value="1"/>
</dbReference>
<evidence type="ECO:0000256" key="4">
    <source>
        <dbReference type="ARBA" id="ARBA00022723"/>
    </source>
</evidence>
<evidence type="ECO:0000256" key="1">
    <source>
        <dbReference type="ARBA" id="ARBA00005143"/>
    </source>
</evidence>
<dbReference type="GO" id="GO:0046951">
    <property type="term" value="P:ketone body biosynthetic process"/>
    <property type="evidence" value="ECO:0007669"/>
    <property type="project" value="TreeGrafter"/>
</dbReference>
<proteinExistence type="inferred from homology"/>
<dbReference type="STRING" id="145388.A0A0D2LZL5"/>
<dbReference type="Pfam" id="PF00682">
    <property type="entry name" value="HMGL-like"/>
    <property type="match status" value="1"/>
</dbReference>
<evidence type="ECO:0000256" key="7">
    <source>
        <dbReference type="SAM" id="MobiDB-lite"/>
    </source>
</evidence>
<dbReference type="PANTHER" id="PTHR42738:SF7">
    <property type="entry name" value="HYDROXYMETHYLGLUTARYL-COA LYASE"/>
    <property type="match status" value="1"/>
</dbReference>
<dbReference type="Proteomes" id="UP000054498">
    <property type="component" value="Unassembled WGS sequence"/>
</dbReference>
<feature type="region of interest" description="Disordered" evidence="7">
    <location>
        <begin position="326"/>
        <end position="346"/>
    </location>
</feature>
<dbReference type="FunFam" id="3.20.20.70:FF:000201">
    <property type="entry name" value="Hydroxymethylglutaryl-CoA lyase"/>
    <property type="match status" value="1"/>
</dbReference>
<protein>
    <recommendedName>
        <fullName evidence="3">hydroxymethylglutaryl-CoA lyase</fullName>
        <ecNumber evidence="3">4.1.3.4</ecNumber>
    </recommendedName>
</protein>
<feature type="compositionally biased region" description="Low complexity" evidence="7">
    <location>
        <begin position="326"/>
        <end position="339"/>
    </location>
</feature>
<dbReference type="Gene3D" id="3.20.20.70">
    <property type="entry name" value="Aldolase class I"/>
    <property type="match status" value="1"/>
</dbReference>
<dbReference type="SUPFAM" id="SSF51569">
    <property type="entry name" value="Aldolase"/>
    <property type="match status" value="1"/>
</dbReference>
<dbReference type="PROSITE" id="PS01062">
    <property type="entry name" value="HMG_COA_LYASE"/>
    <property type="match status" value="1"/>
</dbReference>
<dbReference type="GO" id="GO:0004419">
    <property type="term" value="F:hydroxymethylglutaryl-CoA lyase activity"/>
    <property type="evidence" value="ECO:0007669"/>
    <property type="project" value="UniProtKB-EC"/>
</dbReference>
<dbReference type="InterPro" id="IPR000138">
    <property type="entry name" value="HMG_CoA_lyase_AS"/>
</dbReference>
<feature type="domain" description="Pyruvate carboxyltransferase" evidence="8">
    <location>
        <begin position="23"/>
        <end position="308"/>
    </location>
</feature>
<dbReference type="OrthoDB" id="1905920at2759"/>
<dbReference type="UniPathway" id="UPA00896">
    <property type="reaction ID" value="UER00863"/>
</dbReference>
<dbReference type="KEGG" id="mng:MNEG_13165"/>
<comment type="catalytic activity">
    <reaction evidence="6">
        <text>(3S)-3-hydroxy-3-methylglutaryl-CoA = acetoacetate + acetyl-CoA</text>
        <dbReference type="Rhea" id="RHEA:24404"/>
        <dbReference type="ChEBI" id="CHEBI:13705"/>
        <dbReference type="ChEBI" id="CHEBI:43074"/>
        <dbReference type="ChEBI" id="CHEBI:57288"/>
        <dbReference type="EC" id="4.1.3.4"/>
    </reaction>
</comment>
<sequence>MSGLAERHPVAPAFQGRPLPASVKIVEVGPRDGLQNEKETIPTDVKVEFIDRLSAAGLAYIEATSFVSPKWVPQLADGANVMGRIRRRPGVTYSQGPNLGTAAAAAAAAAIEPGSRPSSGFERALQAGVDEVAIFAAASEAFSRKNLNCSIQESLERFVEVADAAKAAGIPVRGYVSCAAGCPYSGRVEPAAAAAVARALWDMGCHEISLGDTIGVATPASVTAMFEAAAKEVPIEHLAAHMHDTYGQALANILAAIQLGVHVVDASVAGLGGCPYAKGASGNVATEDVVYMLSGLGISHGVDAAALADAGEFICAAIGRESQSRVARATRGARQGAAARRLEPEQ</sequence>
<dbReference type="NCBIfam" id="NF004283">
    <property type="entry name" value="PRK05692.1"/>
    <property type="match status" value="1"/>
</dbReference>
<evidence type="ECO:0000313" key="9">
    <source>
        <dbReference type="EMBL" id="KIY94796.1"/>
    </source>
</evidence>
<evidence type="ECO:0000256" key="2">
    <source>
        <dbReference type="ARBA" id="ARBA00009405"/>
    </source>
</evidence>
<dbReference type="PROSITE" id="PS50991">
    <property type="entry name" value="PYR_CT"/>
    <property type="match status" value="1"/>
</dbReference>
<dbReference type="GeneID" id="25730600"/>
<dbReference type="InterPro" id="IPR013785">
    <property type="entry name" value="Aldolase_TIM"/>
</dbReference>
<reference evidence="9 10" key="1">
    <citation type="journal article" date="2013" name="BMC Genomics">
        <title>Reconstruction of the lipid metabolism for the microalga Monoraphidium neglectum from its genome sequence reveals characteristics suitable for biofuel production.</title>
        <authorList>
            <person name="Bogen C."/>
            <person name="Al-Dilaimi A."/>
            <person name="Albersmeier A."/>
            <person name="Wichmann J."/>
            <person name="Grundmann M."/>
            <person name="Rupp O."/>
            <person name="Lauersen K.J."/>
            <person name="Blifernez-Klassen O."/>
            <person name="Kalinowski J."/>
            <person name="Goesmann A."/>
            <person name="Mussgnug J.H."/>
            <person name="Kruse O."/>
        </authorList>
    </citation>
    <scope>NUCLEOTIDE SEQUENCE [LARGE SCALE GENOMIC DNA]</scope>
    <source>
        <strain evidence="9 10">SAG 48.87</strain>
    </source>
</reference>
<comment type="pathway">
    <text evidence="1">Metabolic intermediate metabolism; (S)-3-hydroxy-3-methylglutaryl-CoA degradation; acetoacetate from (S)-3-hydroxy-3-methylglutaryl-CoA: step 1/1.</text>
</comment>
<evidence type="ECO:0000256" key="6">
    <source>
        <dbReference type="ARBA" id="ARBA00049877"/>
    </source>
</evidence>
<dbReference type="AlphaFoldDB" id="A0A0D2LZL5"/>
<organism evidence="9 10">
    <name type="scientific">Monoraphidium neglectum</name>
    <dbReference type="NCBI Taxonomy" id="145388"/>
    <lineage>
        <taxon>Eukaryota</taxon>
        <taxon>Viridiplantae</taxon>
        <taxon>Chlorophyta</taxon>
        <taxon>core chlorophytes</taxon>
        <taxon>Chlorophyceae</taxon>
        <taxon>CS clade</taxon>
        <taxon>Sphaeropleales</taxon>
        <taxon>Selenastraceae</taxon>
        <taxon>Monoraphidium</taxon>
    </lineage>
</organism>
<dbReference type="InterPro" id="IPR000891">
    <property type="entry name" value="PYR_CT"/>
</dbReference>
<name>A0A0D2LZL5_9CHLO</name>
<dbReference type="GO" id="GO:0046872">
    <property type="term" value="F:metal ion binding"/>
    <property type="evidence" value="ECO:0007669"/>
    <property type="project" value="UniProtKB-KW"/>
</dbReference>
<gene>
    <name evidence="9" type="ORF">MNEG_13165</name>
</gene>
<comment type="similarity">
    <text evidence="2">Belongs to the HMG-CoA lyase family.</text>
</comment>
<dbReference type="InterPro" id="IPR043594">
    <property type="entry name" value="HMGL"/>
</dbReference>
<dbReference type="RefSeq" id="XP_013893816.1">
    <property type="nucleotide sequence ID" value="XM_014038362.1"/>
</dbReference>
<dbReference type="PANTHER" id="PTHR42738">
    <property type="entry name" value="HYDROXYMETHYLGLUTARYL-COA LYASE"/>
    <property type="match status" value="1"/>
</dbReference>
<dbReference type="GO" id="GO:0006552">
    <property type="term" value="P:L-leucine catabolic process"/>
    <property type="evidence" value="ECO:0007669"/>
    <property type="project" value="TreeGrafter"/>
</dbReference>
<dbReference type="EMBL" id="KK103882">
    <property type="protein sequence ID" value="KIY94796.1"/>
    <property type="molecule type" value="Genomic_DNA"/>
</dbReference>
<dbReference type="EC" id="4.1.3.4" evidence="3"/>
<evidence type="ECO:0000259" key="8">
    <source>
        <dbReference type="PROSITE" id="PS50991"/>
    </source>
</evidence>
<evidence type="ECO:0000256" key="5">
    <source>
        <dbReference type="ARBA" id="ARBA00023239"/>
    </source>
</evidence>
<evidence type="ECO:0000313" key="10">
    <source>
        <dbReference type="Proteomes" id="UP000054498"/>
    </source>
</evidence>
<evidence type="ECO:0000256" key="3">
    <source>
        <dbReference type="ARBA" id="ARBA00012910"/>
    </source>
</evidence>
<accession>A0A0D2LZL5</accession>
<keyword evidence="5 9" id="KW-0456">Lyase</keyword>